<comment type="pathway">
    <text evidence="3">Protein modification; protein ubiquitination.</text>
</comment>
<comment type="similarity">
    <text evidence="1 3">Belongs to the SKP1 family.</text>
</comment>
<feature type="domain" description="SKP1 component dimerisation" evidence="4">
    <location>
        <begin position="113"/>
        <end position="158"/>
    </location>
</feature>
<dbReference type="InterPro" id="IPR016072">
    <property type="entry name" value="Skp1_comp_dimer"/>
</dbReference>
<dbReference type="Pfam" id="PF01466">
    <property type="entry name" value="Skp1"/>
    <property type="match status" value="1"/>
</dbReference>
<dbReference type="EMBL" id="MPUH01000075">
    <property type="protein sequence ID" value="OMJ91746.1"/>
    <property type="molecule type" value="Genomic_DNA"/>
</dbReference>
<dbReference type="InterPro" id="IPR036296">
    <property type="entry name" value="SKP1-like_dim_sf"/>
</dbReference>
<accession>A0A1R2CRW2</accession>
<dbReference type="OrthoDB" id="308192at2759"/>
<protein>
    <recommendedName>
        <fullName evidence="8">SKP1-like protein</fullName>
    </recommendedName>
</protein>
<dbReference type="Gene3D" id="3.30.710.10">
    <property type="entry name" value="Potassium Channel Kv1.1, Chain A"/>
    <property type="match status" value="1"/>
</dbReference>
<feature type="domain" description="SKP1 component POZ" evidence="5">
    <location>
        <begin position="4"/>
        <end position="61"/>
    </location>
</feature>
<evidence type="ECO:0000256" key="1">
    <source>
        <dbReference type="ARBA" id="ARBA00009993"/>
    </source>
</evidence>
<organism evidence="6 7">
    <name type="scientific">Stentor coeruleus</name>
    <dbReference type="NCBI Taxonomy" id="5963"/>
    <lineage>
        <taxon>Eukaryota</taxon>
        <taxon>Sar</taxon>
        <taxon>Alveolata</taxon>
        <taxon>Ciliophora</taxon>
        <taxon>Postciliodesmatophora</taxon>
        <taxon>Heterotrichea</taxon>
        <taxon>Heterotrichida</taxon>
        <taxon>Stentoridae</taxon>
        <taxon>Stentor</taxon>
    </lineage>
</organism>
<evidence type="ECO:0000313" key="6">
    <source>
        <dbReference type="EMBL" id="OMJ91746.1"/>
    </source>
</evidence>
<dbReference type="AlphaFoldDB" id="A0A1R2CRW2"/>
<dbReference type="GO" id="GO:0006511">
    <property type="term" value="P:ubiquitin-dependent protein catabolic process"/>
    <property type="evidence" value="ECO:0007669"/>
    <property type="project" value="InterPro"/>
</dbReference>
<comment type="caution">
    <text evidence="6">The sequence shown here is derived from an EMBL/GenBank/DDBJ whole genome shotgun (WGS) entry which is preliminary data.</text>
</comment>
<evidence type="ECO:0000259" key="5">
    <source>
        <dbReference type="Pfam" id="PF03931"/>
    </source>
</evidence>
<dbReference type="InterPro" id="IPR016073">
    <property type="entry name" value="Skp1_comp_POZ"/>
</dbReference>
<evidence type="ECO:0000259" key="4">
    <source>
        <dbReference type="Pfam" id="PF01466"/>
    </source>
</evidence>
<proteinExistence type="inferred from homology"/>
<evidence type="ECO:0008006" key="8">
    <source>
        <dbReference type="Google" id="ProtNLM"/>
    </source>
</evidence>
<dbReference type="SUPFAM" id="SSF81382">
    <property type="entry name" value="Skp1 dimerisation domain-like"/>
    <property type="match status" value="1"/>
</dbReference>
<keyword evidence="2 3" id="KW-0833">Ubl conjugation pathway</keyword>
<name>A0A1R2CRW2_9CILI</name>
<evidence type="ECO:0000256" key="2">
    <source>
        <dbReference type="ARBA" id="ARBA00022786"/>
    </source>
</evidence>
<dbReference type="InterPro" id="IPR001232">
    <property type="entry name" value="SKP1-like"/>
</dbReference>
<sequence length="165" mass="19062">MTEIILVSKEGTKFKTSSQISSISGLIHNVLQDYHENEDIPLPFITSSNLERILEFANHHNFALPSPPKRPVSSSNLRENIIDSWDADFVERLNEEELIELILSTNYLDMRCLMDLCLVRIACTFKDKDIEAVRKEYGIVEDFTPELEEKLKTDYPWALEVDAEE</sequence>
<dbReference type="UniPathway" id="UPA00143"/>
<dbReference type="SMART" id="SM00512">
    <property type="entry name" value="Skp1"/>
    <property type="match status" value="1"/>
</dbReference>
<gene>
    <name evidence="6" type="ORF">SteCoe_5647</name>
</gene>
<reference evidence="6 7" key="1">
    <citation type="submission" date="2016-11" db="EMBL/GenBank/DDBJ databases">
        <title>The macronuclear genome of Stentor coeruleus: a giant cell with tiny introns.</title>
        <authorList>
            <person name="Slabodnick M."/>
            <person name="Ruby J.G."/>
            <person name="Reiff S.B."/>
            <person name="Swart E.C."/>
            <person name="Gosai S."/>
            <person name="Prabakaran S."/>
            <person name="Witkowska E."/>
            <person name="Larue G.E."/>
            <person name="Fisher S."/>
            <person name="Freeman R.M."/>
            <person name="Gunawardena J."/>
            <person name="Chu W."/>
            <person name="Stover N.A."/>
            <person name="Gregory B.D."/>
            <person name="Nowacki M."/>
            <person name="Derisi J."/>
            <person name="Roy S.W."/>
            <person name="Marshall W.F."/>
            <person name="Sood P."/>
        </authorList>
    </citation>
    <scope>NUCLEOTIDE SEQUENCE [LARGE SCALE GENOMIC DNA]</scope>
    <source>
        <strain evidence="6">WM001</strain>
    </source>
</reference>
<evidence type="ECO:0000256" key="3">
    <source>
        <dbReference type="PIRNR" id="PIRNR028729"/>
    </source>
</evidence>
<dbReference type="InterPro" id="IPR016897">
    <property type="entry name" value="SKP1"/>
</dbReference>
<keyword evidence="7" id="KW-1185">Reference proteome</keyword>
<dbReference type="InterPro" id="IPR011333">
    <property type="entry name" value="SKP1/BTB/POZ_sf"/>
</dbReference>
<dbReference type="GO" id="GO:0016567">
    <property type="term" value="P:protein ubiquitination"/>
    <property type="evidence" value="ECO:0007669"/>
    <property type="project" value="UniProtKB-UniPathway"/>
</dbReference>
<dbReference type="PANTHER" id="PTHR11165">
    <property type="entry name" value="SKP1"/>
    <property type="match status" value="1"/>
</dbReference>
<evidence type="ECO:0000313" key="7">
    <source>
        <dbReference type="Proteomes" id="UP000187209"/>
    </source>
</evidence>
<dbReference type="SUPFAM" id="SSF54695">
    <property type="entry name" value="POZ domain"/>
    <property type="match status" value="1"/>
</dbReference>
<dbReference type="PIRSF" id="PIRSF028729">
    <property type="entry name" value="E3_ubiquit_lig_SCF_Skp"/>
    <property type="match status" value="1"/>
</dbReference>
<dbReference type="Proteomes" id="UP000187209">
    <property type="component" value="Unassembled WGS sequence"/>
</dbReference>
<dbReference type="Pfam" id="PF03931">
    <property type="entry name" value="Skp1_POZ"/>
    <property type="match status" value="1"/>
</dbReference>